<accession>A0ABQ4M9P0</accession>
<keyword evidence="5" id="KW-1185">Reference proteome</keyword>
<evidence type="ECO:0000256" key="1">
    <source>
        <dbReference type="ARBA" id="ARBA00022801"/>
    </source>
</evidence>
<evidence type="ECO:0000259" key="3">
    <source>
        <dbReference type="Pfam" id="PF01156"/>
    </source>
</evidence>
<dbReference type="Proteomes" id="UP000679992">
    <property type="component" value="Unassembled WGS sequence"/>
</dbReference>
<evidence type="ECO:0000256" key="2">
    <source>
        <dbReference type="ARBA" id="ARBA00023295"/>
    </source>
</evidence>
<dbReference type="RefSeq" id="WP_213654443.1">
    <property type="nucleotide sequence ID" value="NZ_BOSL01000004.1"/>
</dbReference>
<dbReference type="CDD" id="cd02650">
    <property type="entry name" value="nuc_hydro_CaPnhB"/>
    <property type="match status" value="1"/>
</dbReference>
<dbReference type="PANTHER" id="PTHR12304">
    <property type="entry name" value="INOSINE-URIDINE PREFERRING NUCLEOSIDE HYDROLASE"/>
    <property type="match status" value="1"/>
</dbReference>
<reference evidence="4 5" key="1">
    <citation type="submission" date="2021-03" db="EMBL/GenBank/DDBJ databases">
        <title>Antimicrobial resistance genes in bacteria isolated from Japanese honey, and their potential for conferring macrolide and lincosamide resistance in the American foulbrood pathogen Paenibacillus larvae.</title>
        <authorList>
            <person name="Okamoto M."/>
            <person name="Kumagai M."/>
            <person name="Kanamori H."/>
            <person name="Takamatsu D."/>
        </authorList>
    </citation>
    <scope>NUCLEOTIDE SEQUENCE [LARGE SCALE GENOMIC DNA]</scope>
    <source>
        <strain evidence="4 5">J42TS3</strain>
    </source>
</reference>
<dbReference type="SUPFAM" id="SSF53590">
    <property type="entry name" value="Nucleoside hydrolase"/>
    <property type="match status" value="1"/>
</dbReference>
<proteinExistence type="predicted"/>
<gene>
    <name evidence="4" type="ORF">J42TS3_17460</name>
</gene>
<dbReference type="Pfam" id="PF01156">
    <property type="entry name" value="IU_nuc_hydro"/>
    <property type="match status" value="1"/>
</dbReference>
<dbReference type="InterPro" id="IPR023186">
    <property type="entry name" value="IUNH"/>
</dbReference>
<dbReference type="Gene3D" id="3.90.245.10">
    <property type="entry name" value="Ribonucleoside hydrolase-like"/>
    <property type="match status" value="1"/>
</dbReference>
<feature type="domain" description="Inosine/uridine-preferring nucleoside hydrolase" evidence="3">
    <location>
        <begin position="4"/>
        <end position="296"/>
    </location>
</feature>
<comment type="caution">
    <text evidence="4">The sequence shown here is derived from an EMBL/GenBank/DDBJ whole genome shotgun (WGS) entry which is preliminary data.</text>
</comment>
<dbReference type="InterPro" id="IPR001910">
    <property type="entry name" value="Inosine/uridine_hydrolase_dom"/>
</dbReference>
<dbReference type="PANTHER" id="PTHR12304:SF4">
    <property type="entry name" value="URIDINE NUCLEOSIDASE"/>
    <property type="match status" value="1"/>
</dbReference>
<evidence type="ECO:0000313" key="4">
    <source>
        <dbReference type="EMBL" id="GIP52711.1"/>
    </source>
</evidence>
<keyword evidence="2" id="KW-0326">Glycosidase</keyword>
<name>A0ABQ4M9P0_9BACL</name>
<sequence>MKKIILDVDTGVDDAMAIVYAAHSPELELIGITTCFGNVTVAEATRNTLAVLEKLDKPVPVIEGAKETLRRGEKARYSRHVHGEDGLGNALSTPPQGQAEPGIAADYIIDQVTRYPGELTIIAVGPLTNLALAIEKEPGIVTLVKEVIVMGGAVTVPGNVTPYGEANIVADPEAAAVVFGSGLPLTLVGLDVTLQTLLPRTQLDAWRSSGRNDAIFLAEMSEFYMEFYESTYPGKGGCGLHDPLAVGVAVDPSLVRMELMRVTVVTEGEQTGRTVGSTEGEPKISVCTGVDADRFLKHFTSRIIGGEV</sequence>
<protein>
    <submittedName>
        <fullName evidence="4">Inosine-uridine nucleoside N-ribohydrolase</fullName>
    </submittedName>
</protein>
<evidence type="ECO:0000313" key="5">
    <source>
        <dbReference type="Proteomes" id="UP000679992"/>
    </source>
</evidence>
<dbReference type="InterPro" id="IPR036452">
    <property type="entry name" value="Ribo_hydro-like"/>
</dbReference>
<keyword evidence="1" id="KW-0378">Hydrolase</keyword>
<organism evidence="4 5">
    <name type="scientific">Paenibacillus vini</name>
    <dbReference type="NCBI Taxonomy" id="1476024"/>
    <lineage>
        <taxon>Bacteria</taxon>
        <taxon>Bacillati</taxon>
        <taxon>Bacillota</taxon>
        <taxon>Bacilli</taxon>
        <taxon>Bacillales</taxon>
        <taxon>Paenibacillaceae</taxon>
        <taxon>Paenibacillus</taxon>
    </lineage>
</organism>
<dbReference type="EMBL" id="BOSL01000004">
    <property type="protein sequence ID" value="GIP52711.1"/>
    <property type="molecule type" value="Genomic_DNA"/>
</dbReference>